<feature type="region of interest" description="Disordered" evidence="1">
    <location>
        <begin position="1"/>
        <end position="37"/>
    </location>
</feature>
<dbReference type="InterPro" id="IPR003593">
    <property type="entry name" value="AAA+_ATPase"/>
</dbReference>
<comment type="caution">
    <text evidence="4">The sequence shown here is derived from an EMBL/GenBank/DDBJ whole genome shotgun (WGS) entry which is preliminary data.</text>
</comment>
<proteinExistence type="predicted"/>
<dbReference type="AlphaFoldDB" id="A0A9W6QM37"/>
<dbReference type="Gene3D" id="3.40.50.300">
    <property type="entry name" value="P-loop containing nucleotide triphosphate hydrolases"/>
    <property type="match status" value="1"/>
</dbReference>
<reference evidence="4" key="1">
    <citation type="submission" date="2023-02" db="EMBL/GenBank/DDBJ databases">
        <title>Actinokineospora globicatena NBRC 15670.</title>
        <authorList>
            <person name="Ichikawa N."/>
            <person name="Sato H."/>
            <person name="Tonouchi N."/>
        </authorList>
    </citation>
    <scope>NUCLEOTIDE SEQUENCE</scope>
    <source>
        <strain evidence="4">NBRC 15670</strain>
    </source>
</reference>
<feature type="transmembrane region" description="Helical" evidence="2">
    <location>
        <begin position="68"/>
        <end position="96"/>
    </location>
</feature>
<dbReference type="SUPFAM" id="SSF52540">
    <property type="entry name" value="P-loop containing nucleoside triphosphate hydrolases"/>
    <property type="match status" value="1"/>
</dbReference>
<name>A0A9W6QM37_9PSEU</name>
<keyword evidence="2" id="KW-0472">Membrane</keyword>
<feature type="domain" description="AAA+ ATPase" evidence="3">
    <location>
        <begin position="381"/>
        <end position="523"/>
    </location>
</feature>
<dbReference type="Proteomes" id="UP001165042">
    <property type="component" value="Unassembled WGS sequence"/>
</dbReference>
<dbReference type="Pfam" id="PF22738">
    <property type="entry name" value="NNH7"/>
    <property type="match status" value="1"/>
</dbReference>
<evidence type="ECO:0000313" key="5">
    <source>
        <dbReference type="Proteomes" id="UP001165042"/>
    </source>
</evidence>
<sequence length="1091" mass="120452">MSLQVARSSGPLPPGEVDRRQNRHPPSPTPPGATVPRQPALTFAGALEVLGKYEPKTVRALDKALGGVILAAGAGAGLAALGGAALAPLVLLWGWVDQKNEAFGLLRSIVGRLRERTSAAAGKQRRELVAAAHSIIAAAAFLDVLRERLAKHDITVDFEWPERDGSPAEDYFEALYLLEVPCPSGAWGFRENLDRITRWAAGLLAHTNEQLSVAGAEGFAPVEFVDAVALRYESHYLDLAATVPEFLVWASLGEHAATRARLAELDVLLRNAAAEHATALEHLHRLVSANAQDTTPTDLRSRLHAANSGVLDDPVVPMDAERYDTEVVFPTVEKIFLTPRYRIAVSHKSTALADDTWWAYQEVHSDLDHRLVGHLFSPEAVRVPMVLLGHPGAGKSLLTKVLAARLPVSDYTVVRVPLRSVDSGAPMMNQVQSALDRATNARVSWIDLADSSADTVRVLLLDGLDELLQASRHDRGNYLQEVADFQRIEAQQGRPVVVIVTCRTVVVDRVSMVDETVVVKLEEFSHDQLADWLRRWRTANAAGIASGAVRALSFDEAMHQADLAVQPLLLLMLALYAADPASPPLDAGLSRAALYDRIFDNFARREVLKRAKHPLRGAALNAAVDNQVTRLAIAGLAMFNRGRLSASETEIRADLRALGVEPVTEDAGARVVGEFLFVHAAEANSANGTDRSFEFLHATFGEYLVAHFAVLELRKVAEISFGGRWPSGEIADELLYAVLSHHAWPRRRSIVEFAASLFSALPEGERANIQLVLRGLIRTYRSKERSPRFTTYAPVPRDVIRTHAAYSANLITMAVSFAAPDPVRLVDLFDGEPEEALQAWRSTLSLWRSGLYGNSWQLMVLWFTLIDGAAVALVKGADERAKVSARTSELFFADLAGNREGYRLLRLGAGVSDMASGVDSWRDWVQHMVGWAACALSRQWTESASLRPSEDLEPGAVKLGGRILEYTVRACIPIAPYAWSLRAVESLLAYSEYCEIDARTLIAVAYFRPDYWVDRRQLHEPGLYLGWEEELRFALDHPWEKFAYRRTALQEVRQRLFGDLPKVEFATVRRRRFIESLGSAMFLHRPEGLVN</sequence>
<dbReference type="GO" id="GO:0016887">
    <property type="term" value="F:ATP hydrolysis activity"/>
    <property type="evidence" value="ECO:0007669"/>
    <property type="project" value="InterPro"/>
</dbReference>
<evidence type="ECO:0000256" key="2">
    <source>
        <dbReference type="SAM" id="Phobius"/>
    </source>
</evidence>
<dbReference type="SMART" id="SM00382">
    <property type="entry name" value="AAA"/>
    <property type="match status" value="1"/>
</dbReference>
<keyword evidence="2" id="KW-1133">Transmembrane helix</keyword>
<keyword evidence="2" id="KW-0812">Transmembrane</keyword>
<gene>
    <name evidence="4" type="ORF">Aglo03_18880</name>
</gene>
<dbReference type="EMBL" id="BSSD01000002">
    <property type="protein sequence ID" value="GLW91072.1"/>
    <property type="molecule type" value="Genomic_DNA"/>
</dbReference>
<keyword evidence="5" id="KW-1185">Reference proteome</keyword>
<evidence type="ECO:0000259" key="3">
    <source>
        <dbReference type="SMART" id="SM00382"/>
    </source>
</evidence>
<protein>
    <recommendedName>
        <fullName evidence="3">AAA+ ATPase domain-containing protein</fullName>
    </recommendedName>
</protein>
<accession>A0A9W6QM37</accession>
<evidence type="ECO:0000313" key="4">
    <source>
        <dbReference type="EMBL" id="GLW91072.1"/>
    </source>
</evidence>
<evidence type="ECO:0000256" key="1">
    <source>
        <dbReference type="SAM" id="MobiDB-lite"/>
    </source>
</evidence>
<dbReference type="InterPro" id="IPR054567">
    <property type="entry name" value="NNH7"/>
</dbReference>
<organism evidence="4 5">
    <name type="scientific">Actinokineospora globicatena</name>
    <dbReference type="NCBI Taxonomy" id="103729"/>
    <lineage>
        <taxon>Bacteria</taxon>
        <taxon>Bacillati</taxon>
        <taxon>Actinomycetota</taxon>
        <taxon>Actinomycetes</taxon>
        <taxon>Pseudonocardiales</taxon>
        <taxon>Pseudonocardiaceae</taxon>
        <taxon>Actinokineospora</taxon>
    </lineage>
</organism>
<dbReference type="Pfam" id="PF13401">
    <property type="entry name" value="AAA_22"/>
    <property type="match status" value="1"/>
</dbReference>
<dbReference type="InterPro" id="IPR027417">
    <property type="entry name" value="P-loop_NTPase"/>
</dbReference>
<dbReference type="InterPro" id="IPR049945">
    <property type="entry name" value="AAA_22"/>
</dbReference>